<keyword evidence="6 7" id="KW-0472">Membrane</keyword>
<keyword evidence="3" id="KW-1003">Cell membrane</keyword>
<evidence type="ECO:0000256" key="7">
    <source>
        <dbReference type="SAM" id="Phobius"/>
    </source>
</evidence>
<dbReference type="GO" id="GO:0005886">
    <property type="term" value="C:plasma membrane"/>
    <property type="evidence" value="ECO:0007669"/>
    <property type="project" value="UniProtKB-SubCell"/>
</dbReference>
<gene>
    <name evidence="8" type="ORF">EZS27_019897</name>
</gene>
<evidence type="ECO:0008006" key="9">
    <source>
        <dbReference type="Google" id="ProtNLM"/>
    </source>
</evidence>
<sequence length="497" mass="55305">MRQGELNPRKGCMRFIGVFLVSPILLTALIFPFGILWFALDEFRQGRIGNGLVFTLMLAGICYGVYKFVKHKQKKQKGKEIKASPDTVQFQTTTGKIQFNNPFRGFFIVGAAGSGKSESIAVPLMGEFISKNFAGIVYDFKFPTLANDVQTFIDANRSVLRHYFLNFNDPYHSYRLNPIKPLYLPNTSYAREYSYAIVSNLMKESIKKPDFWSRSATDLLTACIWYLREERPDICDLPHVCAMITSNDTALLAKLQENPTTAQMTISIYNAMQRGAEGQTAGVIGTLQGAIAQINTPELMYIFGADEFSLDVNNPEAPIVVTVGSYPTLTTTLAPLCSLVLTVAIKLMNQPGKSKSFVLLDEAPTCYIPNLEVLPNTGRSNKIASVIMCQDLSQLTDGYGKEKSDVLFSACNNHFYGRVASSHTSEILSKQFGKTDKTYVTNSRNRKRTEITSGQSETVQERDIMRPAEFLSLQIGEFAGIGVETNLPTFKAQFLPV</sequence>
<evidence type="ECO:0000256" key="1">
    <source>
        <dbReference type="ARBA" id="ARBA00004651"/>
    </source>
</evidence>
<dbReference type="InterPro" id="IPR051539">
    <property type="entry name" value="T4SS-coupling_protein"/>
</dbReference>
<dbReference type="AlphaFoldDB" id="A0A5J4RBX6"/>
<organism evidence="8">
    <name type="scientific">termite gut metagenome</name>
    <dbReference type="NCBI Taxonomy" id="433724"/>
    <lineage>
        <taxon>unclassified sequences</taxon>
        <taxon>metagenomes</taxon>
        <taxon>organismal metagenomes</taxon>
    </lineage>
</organism>
<comment type="subcellular location">
    <subcellularLocation>
        <location evidence="1">Cell membrane</location>
        <topology evidence="1">Multi-pass membrane protein</topology>
    </subcellularLocation>
</comment>
<keyword evidence="4 7" id="KW-0812">Transmembrane</keyword>
<evidence type="ECO:0000256" key="2">
    <source>
        <dbReference type="ARBA" id="ARBA00008806"/>
    </source>
</evidence>
<proteinExistence type="inferred from homology"/>
<dbReference type="PANTHER" id="PTHR37937:SF1">
    <property type="entry name" value="CONJUGATIVE TRANSFER: DNA TRANSPORT"/>
    <property type="match status" value="1"/>
</dbReference>
<comment type="caution">
    <text evidence="8">The sequence shown here is derived from an EMBL/GenBank/DDBJ whole genome shotgun (WGS) entry which is preliminary data.</text>
</comment>
<feature type="non-terminal residue" evidence="8">
    <location>
        <position position="497"/>
    </location>
</feature>
<reference evidence="8" key="1">
    <citation type="submission" date="2019-03" db="EMBL/GenBank/DDBJ databases">
        <title>Single cell metagenomics reveals metabolic interactions within the superorganism composed of flagellate Streblomastix strix and complex community of Bacteroidetes bacteria on its surface.</title>
        <authorList>
            <person name="Treitli S.C."/>
            <person name="Kolisko M."/>
            <person name="Husnik F."/>
            <person name="Keeling P."/>
            <person name="Hampl V."/>
        </authorList>
    </citation>
    <scope>NUCLEOTIDE SEQUENCE</scope>
    <source>
        <strain evidence="8">STM</strain>
    </source>
</reference>
<evidence type="ECO:0000256" key="5">
    <source>
        <dbReference type="ARBA" id="ARBA00022989"/>
    </source>
</evidence>
<evidence type="ECO:0000313" key="8">
    <source>
        <dbReference type="EMBL" id="KAA6331506.1"/>
    </source>
</evidence>
<feature type="transmembrane region" description="Helical" evidence="7">
    <location>
        <begin position="51"/>
        <end position="69"/>
    </location>
</feature>
<evidence type="ECO:0000256" key="6">
    <source>
        <dbReference type="ARBA" id="ARBA00023136"/>
    </source>
</evidence>
<keyword evidence="5 7" id="KW-1133">Transmembrane helix</keyword>
<dbReference type="CDD" id="cd01127">
    <property type="entry name" value="TrwB_TraG_TraD_VirD4"/>
    <property type="match status" value="1"/>
</dbReference>
<evidence type="ECO:0000256" key="4">
    <source>
        <dbReference type="ARBA" id="ARBA00022692"/>
    </source>
</evidence>
<feature type="transmembrane region" description="Helical" evidence="7">
    <location>
        <begin position="12"/>
        <end position="39"/>
    </location>
</feature>
<evidence type="ECO:0000256" key="3">
    <source>
        <dbReference type="ARBA" id="ARBA00022475"/>
    </source>
</evidence>
<dbReference type="Pfam" id="PF02534">
    <property type="entry name" value="T4SS-DNA_transf"/>
    <property type="match status" value="1"/>
</dbReference>
<dbReference type="PANTHER" id="PTHR37937">
    <property type="entry name" value="CONJUGATIVE TRANSFER: DNA TRANSPORT"/>
    <property type="match status" value="1"/>
</dbReference>
<dbReference type="InterPro" id="IPR003688">
    <property type="entry name" value="TraG/VirD4"/>
</dbReference>
<dbReference type="Gene3D" id="3.40.50.300">
    <property type="entry name" value="P-loop containing nucleotide triphosphate hydrolases"/>
    <property type="match status" value="1"/>
</dbReference>
<dbReference type="SUPFAM" id="SSF52540">
    <property type="entry name" value="P-loop containing nucleoside triphosphate hydrolases"/>
    <property type="match status" value="1"/>
</dbReference>
<name>A0A5J4RBX6_9ZZZZ</name>
<dbReference type="EMBL" id="SNRY01001364">
    <property type="protein sequence ID" value="KAA6331506.1"/>
    <property type="molecule type" value="Genomic_DNA"/>
</dbReference>
<dbReference type="InterPro" id="IPR027417">
    <property type="entry name" value="P-loop_NTPase"/>
</dbReference>
<accession>A0A5J4RBX6</accession>
<protein>
    <recommendedName>
        <fullName evidence="9">TraD/TraG TraM recognition site domain-containing protein</fullName>
    </recommendedName>
</protein>
<comment type="similarity">
    <text evidence="2">Belongs to the VirD4/TraG family.</text>
</comment>